<comment type="caution">
    <text evidence="1">The sequence shown here is derived from an EMBL/GenBank/DDBJ whole genome shotgun (WGS) entry which is preliminary data.</text>
</comment>
<name>A0A4Q0U8V8_9BACT</name>
<sequence>MKPPRLYANALRRYNRSHGFGIHSPFAYSFVRDTLCCRSQYYAYERMAWLRQAAIAAAHHRPHHPRIMSLKNARLLHRVAVRFVTDEYMQVGGHFGLSTAALLLSDSRSRLSLYNPGNDYEDIYAEVTKDFAGRICRLPYGGIGRHMSDYAARVAGLPFVLVNDIRSPEVYDVRDALTVLAQSAGCVIVMRNLTREKSHTAEVWKAVTGSLSHGMSFTNGNIGFIAALKHLPVQHFTLWF</sequence>
<reference evidence="1" key="2">
    <citation type="submission" date="2021-09" db="EMBL/GenBank/DDBJ databases">
        <authorList>
            <person name="Gilroy R."/>
        </authorList>
    </citation>
    <scope>NUCLEOTIDE SEQUENCE</scope>
    <source>
        <strain evidence="1">4100</strain>
    </source>
</reference>
<evidence type="ECO:0000313" key="2">
    <source>
        <dbReference type="Proteomes" id="UP000711407"/>
    </source>
</evidence>
<accession>A0A4Q0U8V8</accession>
<proteinExistence type="predicted"/>
<reference evidence="1" key="1">
    <citation type="journal article" date="2021" name="PeerJ">
        <title>Extensive microbial diversity within the chicken gut microbiome revealed by metagenomics and culture.</title>
        <authorList>
            <person name="Gilroy R."/>
            <person name="Ravi A."/>
            <person name="Getino M."/>
            <person name="Pursley I."/>
            <person name="Horton D.L."/>
            <person name="Alikhan N.F."/>
            <person name="Baker D."/>
            <person name="Gharbi K."/>
            <person name="Hall N."/>
            <person name="Watson M."/>
            <person name="Adriaenssens E.M."/>
            <person name="Foster-Nyarko E."/>
            <person name="Jarju S."/>
            <person name="Secka A."/>
            <person name="Antonio M."/>
            <person name="Oren A."/>
            <person name="Chaudhuri R.R."/>
            <person name="La Ragione R."/>
            <person name="Hildebrand F."/>
            <person name="Pallen M.J."/>
        </authorList>
    </citation>
    <scope>NUCLEOTIDE SEQUENCE</scope>
    <source>
        <strain evidence="1">4100</strain>
    </source>
</reference>
<dbReference type="EMBL" id="DYXT01000016">
    <property type="protein sequence ID" value="HJE38546.1"/>
    <property type="molecule type" value="Genomic_DNA"/>
</dbReference>
<gene>
    <name evidence="1" type="ORF">K8V47_02110</name>
</gene>
<protein>
    <submittedName>
        <fullName evidence="1">Uncharacterized protein</fullName>
    </submittedName>
</protein>
<evidence type="ECO:0000313" key="1">
    <source>
        <dbReference type="EMBL" id="HJE38546.1"/>
    </source>
</evidence>
<dbReference type="AlphaFoldDB" id="A0A4Q0U8V8"/>
<organism evidence="1 2">
    <name type="scientific">Candidatus Amulumruptor caecigallinarius</name>
    <dbReference type="NCBI Taxonomy" id="2109911"/>
    <lineage>
        <taxon>Bacteria</taxon>
        <taxon>Pseudomonadati</taxon>
        <taxon>Bacteroidota</taxon>
        <taxon>Bacteroidia</taxon>
        <taxon>Bacteroidales</taxon>
        <taxon>Muribaculaceae</taxon>
        <taxon>Candidatus Amulumruptor</taxon>
    </lineage>
</organism>
<dbReference type="Proteomes" id="UP000711407">
    <property type="component" value="Unassembled WGS sequence"/>
</dbReference>